<comment type="caution">
    <text evidence="3">The sequence shown here is derived from an EMBL/GenBank/DDBJ whole genome shotgun (WGS) entry which is preliminary data.</text>
</comment>
<dbReference type="Gene3D" id="3.60.10.10">
    <property type="entry name" value="Endonuclease/exonuclease/phosphatase"/>
    <property type="match status" value="1"/>
</dbReference>
<evidence type="ECO:0000259" key="2">
    <source>
        <dbReference type="Pfam" id="PF03372"/>
    </source>
</evidence>
<name>A0A9N9G4T1_9GLOM</name>
<dbReference type="Proteomes" id="UP000789706">
    <property type="component" value="Unassembled WGS sequence"/>
</dbReference>
<feature type="region of interest" description="Disordered" evidence="1">
    <location>
        <begin position="128"/>
        <end position="153"/>
    </location>
</feature>
<reference evidence="3" key="1">
    <citation type="submission" date="2021-06" db="EMBL/GenBank/DDBJ databases">
        <authorList>
            <person name="Kallberg Y."/>
            <person name="Tangrot J."/>
            <person name="Rosling A."/>
        </authorList>
    </citation>
    <scope>NUCLEOTIDE SEQUENCE</scope>
    <source>
        <strain evidence="3">AZ414A</strain>
    </source>
</reference>
<dbReference type="SUPFAM" id="SSF56219">
    <property type="entry name" value="DNase I-like"/>
    <property type="match status" value="1"/>
</dbReference>
<dbReference type="OrthoDB" id="2357217at2759"/>
<evidence type="ECO:0000256" key="1">
    <source>
        <dbReference type="SAM" id="MobiDB-lite"/>
    </source>
</evidence>
<evidence type="ECO:0000313" key="3">
    <source>
        <dbReference type="EMBL" id="CAG8584747.1"/>
    </source>
</evidence>
<dbReference type="InterPro" id="IPR036691">
    <property type="entry name" value="Endo/exonu/phosph_ase_sf"/>
</dbReference>
<dbReference type="AlphaFoldDB" id="A0A9N9G4T1"/>
<proteinExistence type="predicted"/>
<accession>A0A9N9G4T1</accession>
<dbReference type="Pfam" id="PF03372">
    <property type="entry name" value="Exo_endo_phos"/>
    <property type="match status" value="1"/>
</dbReference>
<feature type="domain" description="Endonuclease/exonuclease/phosphatase" evidence="2">
    <location>
        <begin position="214"/>
        <end position="392"/>
    </location>
</feature>
<dbReference type="GO" id="GO:0003824">
    <property type="term" value="F:catalytic activity"/>
    <property type="evidence" value="ECO:0007669"/>
    <property type="project" value="InterPro"/>
</dbReference>
<dbReference type="InterPro" id="IPR005135">
    <property type="entry name" value="Endo/exonuclease/phosphatase"/>
</dbReference>
<organism evidence="3 4">
    <name type="scientific">Diversispora eburnea</name>
    <dbReference type="NCBI Taxonomy" id="1213867"/>
    <lineage>
        <taxon>Eukaryota</taxon>
        <taxon>Fungi</taxon>
        <taxon>Fungi incertae sedis</taxon>
        <taxon>Mucoromycota</taxon>
        <taxon>Glomeromycotina</taxon>
        <taxon>Glomeromycetes</taxon>
        <taxon>Diversisporales</taxon>
        <taxon>Diversisporaceae</taxon>
        <taxon>Diversispora</taxon>
    </lineage>
</organism>
<sequence length="438" mass="51962">MSARGFWSSAIVKFMKEDKLKIYYWRVTSPTCNFTELKERDKYTQEEKDQVINFEWIAGEYRVKIVDTVSKMSRDFEKYRQLYKRQRPQLYKSPMEGINMGTSYSDAELVETHCTYEILNDEEAGEIKISDNENEEMNEKKKSKAQTTNNKKEEKEMEKTINYIYEIVKTLKNYVLNIDQNNNSVIIDKNINQNDLKTLNIRGITNITKQIVWLKFCKDKDLDIIGLTETWAIDENCKYIFKNDTIKEIQKKDKNANEYKYFWANGQQTNSGCKPKEAKTHVTKWIIQDLNNYIVKDRHYAIVMGDFNATFNPKIYRFKININARNRSDKPESQILRFLNNNRFKDTFKTYKDITENEIMQNKTTLNFSWRNYIQEVKSRIDQIWVSDNLADQLFCADIIPSDLEGHSDHACSIAEMEDNILKYTKSITNLDKILNKM</sequence>
<protein>
    <submittedName>
        <fullName evidence="3">5947_t:CDS:1</fullName>
    </submittedName>
</protein>
<dbReference type="EMBL" id="CAJVPK010001391">
    <property type="protein sequence ID" value="CAG8584747.1"/>
    <property type="molecule type" value="Genomic_DNA"/>
</dbReference>
<keyword evidence="4" id="KW-1185">Reference proteome</keyword>
<gene>
    <name evidence="3" type="ORF">DEBURN_LOCUS8750</name>
</gene>
<evidence type="ECO:0000313" key="4">
    <source>
        <dbReference type="Proteomes" id="UP000789706"/>
    </source>
</evidence>